<evidence type="ECO:0000256" key="2">
    <source>
        <dbReference type="ARBA" id="ARBA00022723"/>
    </source>
</evidence>
<protein>
    <recommendedName>
        <fullName evidence="9">C2H2-type domain-containing protein</fullName>
    </recommendedName>
</protein>
<dbReference type="EMBL" id="JAZHXI010000014">
    <property type="protein sequence ID" value="KAL2064402.1"/>
    <property type="molecule type" value="Genomic_DNA"/>
</dbReference>
<sequence length="352" mass="39333">MAPTTTRSSSISSATTTSSKNSDTSIKKKFGCNFPSCGKSFSRSEHLHRHALNHKDGNNTCQRCSAHFRRRDLLDRHMARHKEKDDEAGGEGLGVLATRKRLWRDSDGNIVNARRPSYTPSQDGNKRRQLSHSSRKDSIASSSSSLSSLSSLSDEDYKQPKRRNTLPTPTIPMSRTGSTTSSTIIVDTGAITYEQGARKSEEDVDQPSWLRMSTLPSPPISEPQSEGQSPSPELDELDTLYEDSWPVMHGGLPEIVNNSPVMGRQSEYPASPTWGPQPFQTFMGAMAELPYDDIFKPETGLYDWQAWNSQVLLSRCREEKYEPFEKRGERDWSSAYPAPEGAFRRTFGLGTC</sequence>
<dbReference type="PROSITE" id="PS50157">
    <property type="entry name" value="ZINC_FINGER_C2H2_2"/>
    <property type="match status" value="2"/>
</dbReference>
<feature type="compositionally biased region" description="Low complexity" evidence="8">
    <location>
        <begin position="222"/>
        <end position="232"/>
    </location>
</feature>
<feature type="compositionally biased region" description="Low complexity" evidence="8">
    <location>
        <begin position="1"/>
        <end position="24"/>
    </location>
</feature>
<feature type="domain" description="C2H2-type" evidence="9">
    <location>
        <begin position="30"/>
        <end position="59"/>
    </location>
</feature>
<dbReference type="PROSITE" id="PS00028">
    <property type="entry name" value="ZINC_FINGER_C2H2_1"/>
    <property type="match status" value="2"/>
</dbReference>
<dbReference type="InterPro" id="IPR036236">
    <property type="entry name" value="Znf_C2H2_sf"/>
</dbReference>
<comment type="caution">
    <text evidence="10">The sequence shown here is derived from an EMBL/GenBank/DDBJ whole genome shotgun (WGS) entry which is preliminary data.</text>
</comment>
<evidence type="ECO:0000259" key="9">
    <source>
        <dbReference type="PROSITE" id="PS50157"/>
    </source>
</evidence>
<evidence type="ECO:0000256" key="3">
    <source>
        <dbReference type="ARBA" id="ARBA00022737"/>
    </source>
</evidence>
<dbReference type="PANTHER" id="PTHR40626:SF18">
    <property type="entry name" value="NICOTINATE CATABOLISM CLUSTER-SPECIFIC TRANSCRIPTION FACTOR"/>
    <property type="match status" value="1"/>
</dbReference>
<dbReference type="SMART" id="SM00355">
    <property type="entry name" value="ZnF_C2H2"/>
    <property type="match status" value="2"/>
</dbReference>
<keyword evidence="11" id="KW-1185">Reference proteome</keyword>
<dbReference type="PANTHER" id="PTHR40626">
    <property type="entry name" value="MIP31509P"/>
    <property type="match status" value="1"/>
</dbReference>
<dbReference type="InterPro" id="IPR013087">
    <property type="entry name" value="Znf_C2H2_type"/>
</dbReference>
<accession>A0ABR4C396</accession>
<keyword evidence="5" id="KW-0862">Zinc</keyword>
<proteinExistence type="predicted"/>
<keyword evidence="4 7" id="KW-0863">Zinc-finger</keyword>
<feature type="domain" description="C2H2-type" evidence="9">
    <location>
        <begin position="59"/>
        <end position="86"/>
    </location>
</feature>
<keyword evidence="6" id="KW-0539">Nucleus</keyword>
<comment type="subcellular location">
    <subcellularLocation>
        <location evidence="1">Nucleus</location>
    </subcellularLocation>
</comment>
<gene>
    <name evidence="10" type="ORF">VTL71DRAFT_4896</name>
</gene>
<feature type="compositionally biased region" description="Low complexity" evidence="8">
    <location>
        <begin position="174"/>
        <end position="183"/>
    </location>
</feature>
<evidence type="ECO:0000256" key="4">
    <source>
        <dbReference type="ARBA" id="ARBA00022771"/>
    </source>
</evidence>
<reference evidence="10 11" key="1">
    <citation type="journal article" date="2024" name="Commun. Biol.">
        <title>Comparative genomic analysis of thermophilic fungi reveals convergent evolutionary adaptations and gene losses.</title>
        <authorList>
            <person name="Steindorff A.S."/>
            <person name="Aguilar-Pontes M.V."/>
            <person name="Robinson A.J."/>
            <person name="Andreopoulos B."/>
            <person name="LaButti K."/>
            <person name="Kuo A."/>
            <person name="Mondo S."/>
            <person name="Riley R."/>
            <person name="Otillar R."/>
            <person name="Haridas S."/>
            <person name="Lipzen A."/>
            <person name="Grimwood J."/>
            <person name="Schmutz J."/>
            <person name="Clum A."/>
            <person name="Reid I.D."/>
            <person name="Moisan M.C."/>
            <person name="Butler G."/>
            <person name="Nguyen T.T.M."/>
            <person name="Dewar K."/>
            <person name="Conant G."/>
            <person name="Drula E."/>
            <person name="Henrissat B."/>
            <person name="Hansel C."/>
            <person name="Singer S."/>
            <person name="Hutchinson M.I."/>
            <person name="de Vries R.P."/>
            <person name="Natvig D.O."/>
            <person name="Powell A.J."/>
            <person name="Tsang A."/>
            <person name="Grigoriev I.V."/>
        </authorList>
    </citation>
    <scope>NUCLEOTIDE SEQUENCE [LARGE SCALE GENOMIC DNA]</scope>
    <source>
        <strain evidence="10 11">CBS 494.80</strain>
    </source>
</reference>
<dbReference type="SUPFAM" id="SSF57667">
    <property type="entry name" value="beta-beta-alpha zinc fingers"/>
    <property type="match status" value="1"/>
</dbReference>
<dbReference type="Gene3D" id="3.30.160.60">
    <property type="entry name" value="Classic Zinc Finger"/>
    <property type="match status" value="1"/>
</dbReference>
<evidence type="ECO:0000256" key="6">
    <source>
        <dbReference type="ARBA" id="ARBA00023242"/>
    </source>
</evidence>
<name>A0ABR4C396_9HELO</name>
<evidence type="ECO:0000313" key="10">
    <source>
        <dbReference type="EMBL" id="KAL2064402.1"/>
    </source>
</evidence>
<evidence type="ECO:0000313" key="11">
    <source>
        <dbReference type="Proteomes" id="UP001595075"/>
    </source>
</evidence>
<evidence type="ECO:0000256" key="5">
    <source>
        <dbReference type="ARBA" id="ARBA00022833"/>
    </source>
</evidence>
<organism evidence="10 11">
    <name type="scientific">Oculimacula yallundae</name>
    <dbReference type="NCBI Taxonomy" id="86028"/>
    <lineage>
        <taxon>Eukaryota</taxon>
        <taxon>Fungi</taxon>
        <taxon>Dikarya</taxon>
        <taxon>Ascomycota</taxon>
        <taxon>Pezizomycotina</taxon>
        <taxon>Leotiomycetes</taxon>
        <taxon>Helotiales</taxon>
        <taxon>Ploettnerulaceae</taxon>
        <taxon>Oculimacula</taxon>
    </lineage>
</organism>
<feature type="region of interest" description="Disordered" evidence="8">
    <location>
        <begin position="107"/>
        <end position="235"/>
    </location>
</feature>
<feature type="compositionally biased region" description="Low complexity" evidence="8">
    <location>
        <begin position="139"/>
        <end position="152"/>
    </location>
</feature>
<dbReference type="InterPro" id="IPR051059">
    <property type="entry name" value="VerF-like"/>
</dbReference>
<evidence type="ECO:0000256" key="8">
    <source>
        <dbReference type="SAM" id="MobiDB-lite"/>
    </source>
</evidence>
<feature type="region of interest" description="Disordered" evidence="8">
    <location>
        <begin position="1"/>
        <end position="27"/>
    </location>
</feature>
<evidence type="ECO:0000256" key="7">
    <source>
        <dbReference type="PROSITE-ProRule" id="PRU00042"/>
    </source>
</evidence>
<evidence type="ECO:0000256" key="1">
    <source>
        <dbReference type="ARBA" id="ARBA00004123"/>
    </source>
</evidence>
<keyword evidence="2" id="KW-0479">Metal-binding</keyword>
<dbReference type="Proteomes" id="UP001595075">
    <property type="component" value="Unassembled WGS sequence"/>
</dbReference>
<keyword evidence="3" id="KW-0677">Repeat</keyword>